<dbReference type="Proteomes" id="UP001215280">
    <property type="component" value="Unassembled WGS sequence"/>
</dbReference>
<proteinExistence type="predicted"/>
<dbReference type="EMBL" id="JARJLG010000028">
    <property type="protein sequence ID" value="KAJ7768148.1"/>
    <property type="molecule type" value="Genomic_DNA"/>
</dbReference>
<evidence type="ECO:0000313" key="2">
    <source>
        <dbReference type="EMBL" id="KAJ7768148.1"/>
    </source>
</evidence>
<keyword evidence="3" id="KW-1185">Reference proteome</keyword>
<reference evidence="2" key="1">
    <citation type="submission" date="2023-03" db="EMBL/GenBank/DDBJ databases">
        <title>Massive genome expansion in bonnet fungi (Mycena s.s.) driven by repeated elements and novel gene families across ecological guilds.</title>
        <authorList>
            <consortium name="Lawrence Berkeley National Laboratory"/>
            <person name="Harder C.B."/>
            <person name="Miyauchi S."/>
            <person name="Viragh M."/>
            <person name="Kuo A."/>
            <person name="Thoen E."/>
            <person name="Andreopoulos B."/>
            <person name="Lu D."/>
            <person name="Skrede I."/>
            <person name="Drula E."/>
            <person name="Henrissat B."/>
            <person name="Morin E."/>
            <person name="Kohler A."/>
            <person name="Barry K."/>
            <person name="LaButti K."/>
            <person name="Morin E."/>
            <person name="Salamov A."/>
            <person name="Lipzen A."/>
            <person name="Mereny Z."/>
            <person name="Hegedus B."/>
            <person name="Baldrian P."/>
            <person name="Stursova M."/>
            <person name="Weitz H."/>
            <person name="Taylor A."/>
            <person name="Grigoriev I.V."/>
            <person name="Nagy L.G."/>
            <person name="Martin F."/>
            <person name="Kauserud H."/>
        </authorList>
    </citation>
    <scope>NUCLEOTIDE SEQUENCE</scope>
    <source>
        <strain evidence="2">CBHHK188m</strain>
    </source>
</reference>
<protein>
    <submittedName>
        <fullName evidence="2">Uncharacterized protein</fullName>
    </submittedName>
</protein>
<organism evidence="2 3">
    <name type="scientific">Mycena maculata</name>
    <dbReference type="NCBI Taxonomy" id="230809"/>
    <lineage>
        <taxon>Eukaryota</taxon>
        <taxon>Fungi</taxon>
        <taxon>Dikarya</taxon>
        <taxon>Basidiomycota</taxon>
        <taxon>Agaricomycotina</taxon>
        <taxon>Agaricomycetes</taxon>
        <taxon>Agaricomycetidae</taxon>
        <taxon>Agaricales</taxon>
        <taxon>Marasmiineae</taxon>
        <taxon>Mycenaceae</taxon>
        <taxon>Mycena</taxon>
    </lineage>
</organism>
<sequence>MIGNVKDTPNRLIGWSLRMVSDGLSSNSRRDEELGPESQWNFFWNRNPHPVATLARVRCPIALIHSSEDVAYPIHYSEERLDLFYLPDIEAKIHTIDSAPYVGNVTLARGVAGIVIPAAQPRVKSPFLAVLVAVGFREGCLGDLYNGVTINLVPIPLSPATNGVEADLEICCRQRNRTGRRPYERVQESESSSNELSVERDNQGTGSREAPSCCARQTAMNERPGRKTCLSDPDLQGRRESETKRRNGSQRDSAT</sequence>
<gene>
    <name evidence="2" type="ORF">DFH07DRAFT_769360</name>
</gene>
<evidence type="ECO:0000256" key="1">
    <source>
        <dbReference type="SAM" id="MobiDB-lite"/>
    </source>
</evidence>
<dbReference type="SUPFAM" id="SSF53474">
    <property type="entry name" value="alpha/beta-Hydrolases"/>
    <property type="match status" value="1"/>
</dbReference>
<name>A0AAD7JQ82_9AGAR</name>
<feature type="region of interest" description="Disordered" evidence="1">
    <location>
        <begin position="179"/>
        <end position="255"/>
    </location>
</feature>
<dbReference type="AlphaFoldDB" id="A0AAD7JQ82"/>
<dbReference type="InterPro" id="IPR029058">
    <property type="entry name" value="AB_hydrolase_fold"/>
</dbReference>
<evidence type="ECO:0000313" key="3">
    <source>
        <dbReference type="Proteomes" id="UP001215280"/>
    </source>
</evidence>
<accession>A0AAD7JQ82</accession>
<feature type="compositionally biased region" description="Basic and acidic residues" evidence="1">
    <location>
        <begin position="235"/>
        <end position="245"/>
    </location>
</feature>
<comment type="caution">
    <text evidence="2">The sequence shown here is derived from an EMBL/GenBank/DDBJ whole genome shotgun (WGS) entry which is preliminary data.</text>
</comment>